<dbReference type="PROSITE" id="PS51352">
    <property type="entry name" value="THIOREDOXIN_2"/>
    <property type="match status" value="1"/>
</dbReference>
<keyword evidence="3" id="KW-1185">Reference proteome</keyword>
<dbReference type="InterPro" id="IPR050620">
    <property type="entry name" value="Thioredoxin_H-type-like"/>
</dbReference>
<reference evidence="2 3" key="1">
    <citation type="submission" date="2018-07" db="EMBL/GenBank/DDBJ databases">
        <title>Lottiidibacillus patelloidae gen. nov., sp. nov., isolated from the intestinal tract of a marine limpet and the reclassification of B. taeanensis BH030017T, B. algicola KMM 3737T and B. hwajinpoensis SW-72T as genus Lottiidibacillus.</title>
        <authorList>
            <person name="Liu R."/>
            <person name="Huang Z."/>
        </authorList>
    </citation>
    <scope>NUCLEOTIDE SEQUENCE [LARGE SCALE GENOMIC DNA]</scope>
    <source>
        <strain evidence="2 3">BH030017</strain>
    </source>
</reference>
<gene>
    <name evidence="2" type="ORF">DS031_01415</name>
</gene>
<dbReference type="CDD" id="cd02947">
    <property type="entry name" value="TRX_family"/>
    <property type="match status" value="1"/>
</dbReference>
<comment type="caution">
    <text evidence="2">The sequence shown here is derived from an EMBL/GenBank/DDBJ whole genome shotgun (WGS) entry which is preliminary data.</text>
</comment>
<dbReference type="Proteomes" id="UP000253314">
    <property type="component" value="Unassembled WGS sequence"/>
</dbReference>
<dbReference type="EMBL" id="QOCW01000001">
    <property type="protein sequence ID" value="RBW71435.1"/>
    <property type="molecule type" value="Genomic_DNA"/>
</dbReference>
<name>A0A366Y225_9BACI</name>
<dbReference type="OrthoDB" id="7629852at2"/>
<evidence type="ECO:0000313" key="2">
    <source>
        <dbReference type="EMBL" id="RBW71435.1"/>
    </source>
</evidence>
<protein>
    <submittedName>
        <fullName evidence="2">Thiol reductase thioredoxin</fullName>
    </submittedName>
</protein>
<proteinExistence type="predicted"/>
<dbReference type="Gene3D" id="3.40.30.10">
    <property type="entry name" value="Glutaredoxin"/>
    <property type="match status" value="1"/>
</dbReference>
<dbReference type="InterPro" id="IPR036249">
    <property type="entry name" value="Thioredoxin-like_sf"/>
</dbReference>
<dbReference type="PANTHER" id="PTHR10438">
    <property type="entry name" value="THIOREDOXIN"/>
    <property type="match status" value="1"/>
</dbReference>
<dbReference type="PANTHER" id="PTHR10438:SF468">
    <property type="entry name" value="THIOREDOXIN-1-RELATED"/>
    <property type="match status" value="1"/>
</dbReference>
<accession>A0A366Y225</accession>
<feature type="domain" description="Thioredoxin" evidence="1">
    <location>
        <begin position="1"/>
        <end position="103"/>
    </location>
</feature>
<dbReference type="Pfam" id="PF00085">
    <property type="entry name" value="Thioredoxin"/>
    <property type="match status" value="1"/>
</dbReference>
<evidence type="ECO:0000313" key="3">
    <source>
        <dbReference type="Proteomes" id="UP000253314"/>
    </source>
</evidence>
<dbReference type="RefSeq" id="WP_113804141.1">
    <property type="nucleotide sequence ID" value="NZ_QOCW01000001.1"/>
</dbReference>
<dbReference type="InterPro" id="IPR013766">
    <property type="entry name" value="Thioredoxin_domain"/>
</dbReference>
<sequence length="103" mass="12113">METITSVEMFNEKKSEGKSIFVFSADWCPDCVVIKPVLPELEERFNHYAFYYVDRDQLIELCQEQDIFGIPSFVAYENGEELGRYVNKERKTKEQIEAFIEGL</sequence>
<dbReference type="SUPFAM" id="SSF52833">
    <property type="entry name" value="Thioredoxin-like"/>
    <property type="match status" value="1"/>
</dbReference>
<organism evidence="2 3">
    <name type="scientific">Bacillus taeanensis</name>
    <dbReference type="NCBI Taxonomy" id="273032"/>
    <lineage>
        <taxon>Bacteria</taxon>
        <taxon>Bacillati</taxon>
        <taxon>Bacillota</taxon>
        <taxon>Bacilli</taxon>
        <taxon>Bacillales</taxon>
        <taxon>Bacillaceae</taxon>
        <taxon>Bacillus</taxon>
    </lineage>
</organism>
<dbReference type="AlphaFoldDB" id="A0A366Y225"/>
<evidence type="ECO:0000259" key="1">
    <source>
        <dbReference type="PROSITE" id="PS51352"/>
    </source>
</evidence>